<accession>A0ABR0S6Y6</accession>
<evidence type="ECO:0000313" key="3">
    <source>
        <dbReference type="Proteomes" id="UP001338125"/>
    </source>
</evidence>
<feature type="compositionally biased region" description="Basic and acidic residues" evidence="1">
    <location>
        <begin position="15"/>
        <end position="32"/>
    </location>
</feature>
<feature type="compositionally biased region" description="Gly residues" evidence="1">
    <location>
        <begin position="256"/>
        <end position="265"/>
    </location>
</feature>
<dbReference type="EMBL" id="JAVFKD010000016">
    <property type="protein sequence ID" value="KAK5987924.1"/>
    <property type="molecule type" value="Genomic_DNA"/>
</dbReference>
<sequence>MGDQTDPHAPSISEANDHRTPRLNENEDEPGKVEWSSPDSPDSSKLRDLRLDDNDDEKQAKEEEDPELAMYTEYGFWIDEMVRQEMEMEKKLYPGASTWARDEERLFEILYLRQELPILPSFWGIDFRGIPISERCFSTDQWAKPIIYAHCREFRATMALTRLIDLTANVRTVIQCGLPHKAPIMVKKCLDSYITWAAQDGSFSHLEVVPNIIAEIIDSKEGEAGVTRIIENRMRALARLQREYLKINREVEFESPGGGGSGGNGSSRRGRGEKKDGWKARAFGLMNVFFKLFETGEGTGVPVQNDGMKRIKLEPEEEELRLERTNSRKAKHKAKLEVIKEEDEDTPISEYRRRPPVVYGLFIVRTSVFIMTVDSSRGDTGYVSFHVDIDLKDYKQSVWNALTMAMVICVARDEMMSRLGDFDVVNAMEESDVDA</sequence>
<feature type="region of interest" description="Disordered" evidence="1">
    <location>
        <begin position="253"/>
        <end position="274"/>
    </location>
</feature>
<reference evidence="2 3" key="1">
    <citation type="submission" date="2024-01" db="EMBL/GenBank/DDBJ databases">
        <title>Complete genome of Cladobotryum mycophilum ATHUM6906.</title>
        <authorList>
            <person name="Christinaki A.C."/>
            <person name="Myridakis A.I."/>
            <person name="Kouvelis V.N."/>
        </authorList>
    </citation>
    <scope>NUCLEOTIDE SEQUENCE [LARGE SCALE GENOMIC DNA]</scope>
    <source>
        <strain evidence="2 3">ATHUM6906</strain>
    </source>
</reference>
<proteinExistence type="predicted"/>
<feature type="compositionally biased region" description="Basic and acidic residues" evidence="1">
    <location>
        <begin position="42"/>
        <end position="61"/>
    </location>
</feature>
<name>A0ABR0S6Y6_9HYPO</name>
<comment type="caution">
    <text evidence="2">The sequence shown here is derived from an EMBL/GenBank/DDBJ whole genome shotgun (WGS) entry which is preliminary data.</text>
</comment>
<evidence type="ECO:0000313" key="2">
    <source>
        <dbReference type="EMBL" id="KAK5987924.1"/>
    </source>
</evidence>
<dbReference type="Proteomes" id="UP001338125">
    <property type="component" value="Unassembled WGS sequence"/>
</dbReference>
<keyword evidence="3" id="KW-1185">Reference proteome</keyword>
<feature type="region of interest" description="Disordered" evidence="1">
    <location>
        <begin position="1"/>
        <end position="65"/>
    </location>
</feature>
<evidence type="ECO:0000256" key="1">
    <source>
        <dbReference type="SAM" id="MobiDB-lite"/>
    </source>
</evidence>
<gene>
    <name evidence="2" type="ORF">PT974_12060</name>
</gene>
<organism evidence="2 3">
    <name type="scientific">Cladobotryum mycophilum</name>
    <dbReference type="NCBI Taxonomy" id="491253"/>
    <lineage>
        <taxon>Eukaryota</taxon>
        <taxon>Fungi</taxon>
        <taxon>Dikarya</taxon>
        <taxon>Ascomycota</taxon>
        <taxon>Pezizomycotina</taxon>
        <taxon>Sordariomycetes</taxon>
        <taxon>Hypocreomycetidae</taxon>
        <taxon>Hypocreales</taxon>
        <taxon>Hypocreaceae</taxon>
        <taxon>Cladobotryum</taxon>
    </lineage>
</organism>
<protein>
    <submittedName>
        <fullName evidence="2">Uncharacterized protein</fullName>
    </submittedName>
</protein>